<evidence type="ECO:0000313" key="3">
    <source>
        <dbReference type="Proteomes" id="UP000229901"/>
    </source>
</evidence>
<evidence type="ECO:0000259" key="1">
    <source>
        <dbReference type="PROSITE" id="PS51186"/>
    </source>
</evidence>
<sequence>MKIIVRLAEMKDLLQIVGVVREVFFHDCCFDEEFNVHEAEYLFSRAIEDKNELLAVATIIDGDIEKIVGFVFYQNKPPTNGEIYLNMIGVARAYQGLGIGLRLLIEGDNLAVKYFRDVRRCRIATIHLSTSKDNPVGQKLYLKGGYEVRGEIIGMVGAGNVEVQMIKDIDHSVQYRQGLWNDVTLQANNTD</sequence>
<dbReference type="Proteomes" id="UP000229901">
    <property type="component" value="Unassembled WGS sequence"/>
</dbReference>
<feature type="domain" description="N-acetyltransferase" evidence="1">
    <location>
        <begin position="3"/>
        <end position="170"/>
    </location>
</feature>
<dbReference type="PROSITE" id="PS51186">
    <property type="entry name" value="GNAT"/>
    <property type="match status" value="1"/>
</dbReference>
<reference evidence="3" key="1">
    <citation type="submission" date="2017-09" db="EMBL/GenBank/DDBJ databases">
        <title>Depth-based differentiation of microbial function through sediment-hosted aquifers and enrichment of novel symbionts in the deep terrestrial subsurface.</title>
        <authorList>
            <person name="Probst A.J."/>
            <person name="Ladd B."/>
            <person name="Jarett J.K."/>
            <person name="Geller-Mcgrath D.E."/>
            <person name="Sieber C.M.K."/>
            <person name="Emerson J.B."/>
            <person name="Anantharaman K."/>
            <person name="Thomas B.C."/>
            <person name="Malmstrom R."/>
            <person name="Stieglmeier M."/>
            <person name="Klingl A."/>
            <person name="Woyke T."/>
            <person name="Ryan C.M."/>
            <person name="Banfield J.F."/>
        </authorList>
    </citation>
    <scope>NUCLEOTIDE SEQUENCE [LARGE SCALE GENOMIC DNA]</scope>
</reference>
<dbReference type="SUPFAM" id="SSF55729">
    <property type="entry name" value="Acyl-CoA N-acyltransferases (Nat)"/>
    <property type="match status" value="1"/>
</dbReference>
<dbReference type="GO" id="GO:0016747">
    <property type="term" value="F:acyltransferase activity, transferring groups other than amino-acyl groups"/>
    <property type="evidence" value="ECO:0007669"/>
    <property type="project" value="InterPro"/>
</dbReference>
<dbReference type="InterPro" id="IPR016181">
    <property type="entry name" value="Acyl_CoA_acyltransferase"/>
</dbReference>
<dbReference type="EMBL" id="PFAP01000017">
    <property type="protein sequence ID" value="PIR94158.1"/>
    <property type="molecule type" value="Genomic_DNA"/>
</dbReference>
<name>A0A2H0V504_9BACT</name>
<dbReference type="Pfam" id="PF00583">
    <property type="entry name" value="Acetyltransf_1"/>
    <property type="match status" value="1"/>
</dbReference>
<dbReference type="Gene3D" id="3.40.630.30">
    <property type="match status" value="1"/>
</dbReference>
<dbReference type="CDD" id="cd04301">
    <property type="entry name" value="NAT_SF"/>
    <property type="match status" value="1"/>
</dbReference>
<evidence type="ECO:0000313" key="2">
    <source>
        <dbReference type="EMBL" id="PIR94158.1"/>
    </source>
</evidence>
<dbReference type="AlphaFoldDB" id="A0A2H0V504"/>
<dbReference type="InterPro" id="IPR000182">
    <property type="entry name" value="GNAT_dom"/>
</dbReference>
<accession>A0A2H0V504</accession>
<proteinExistence type="predicted"/>
<protein>
    <recommendedName>
        <fullName evidence="1">N-acetyltransferase domain-containing protein</fullName>
    </recommendedName>
</protein>
<organism evidence="2 3">
    <name type="scientific">Candidatus Falkowbacteria bacterium CG10_big_fil_rev_8_21_14_0_10_39_11</name>
    <dbReference type="NCBI Taxonomy" id="1974565"/>
    <lineage>
        <taxon>Bacteria</taxon>
        <taxon>Candidatus Falkowiibacteriota</taxon>
    </lineage>
</organism>
<comment type="caution">
    <text evidence="2">The sequence shown here is derived from an EMBL/GenBank/DDBJ whole genome shotgun (WGS) entry which is preliminary data.</text>
</comment>
<gene>
    <name evidence="2" type="ORF">COT97_02945</name>
</gene>